<proteinExistence type="predicted"/>
<sequence length="140" mass="15383">MNTCVPSLIFTLHATREIPNGVDLKSEHPTVARLMIYEASLLPNLRCSCTISEGSHFSFAADGDNSISSAGVGEPTPKINTLHHGMEKKKKGLSRNLSLKPHFSIPARQESLSPINENGKEYSFESSRHSNGAHIGDLWW</sequence>
<evidence type="ECO:0000313" key="2">
    <source>
        <dbReference type="Proteomes" id="UP000807504"/>
    </source>
</evidence>
<dbReference type="Proteomes" id="UP000807504">
    <property type="component" value="Unassembled WGS sequence"/>
</dbReference>
<comment type="caution">
    <text evidence="1">The sequence shown here is derived from an EMBL/GenBank/DDBJ whole genome shotgun (WGS) entry which is preliminary data.</text>
</comment>
<dbReference type="AlphaFoldDB" id="A0A8T0E2W5"/>
<name>A0A8T0E2W5_ARGBR</name>
<accession>A0A8T0E2W5</accession>
<organism evidence="1 2">
    <name type="scientific">Argiope bruennichi</name>
    <name type="common">Wasp spider</name>
    <name type="synonym">Aranea bruennichi</name>
    <dbReference type="NCBI Taxonomy" id="94029"/>
    <lineage>
        <taxon>Eukaryota</taxon>
        <taxon>Metazoa</taxon>
        <taxon>Ecdysozoa</taxon>
        <taxon>Arthropoda</taxon>
        <taxon>Chelicerata</taxon>
        <taxon>Arachnida</taxon>
        <taxon>Araneae</taxon>
        <taxon>Araneomorphae</taxon>
        <taxon>Entelegynae</taxon>
        <taxon>Araneoidea</taxon>
        <taxon>Araneidae</taxon>
        <taxon>Argiope</taxon>
    </lineage>
</organism>
<evidence type="ECO:0000313" key="1">
    <source>
        <dbReference type="EMBL" id="KAF8764525.1"/>
    </source>
</evidence>
<keyword evidence="2" id="KW-1185">Reference proteome</keyword>
<protein>
    <submittedName>
        <fullName evidence="1">Uncharacterized protein</fullName>
    </submittedName>
</protein>
<reference evidence="1" key="1">
    <citation type="journal article" date="2020" name="bioRxiv">
        <title>Chromosome-level reference genome of the European wasp spider Argiope bruennichi: a resource for studies on range expansion and evolutionary adaptation.</title>
        <authorList>
            <person name="Sheffer M.M."/>
            <person name="Hoppe A."/>
            <person name="Krehenwinkel H."/>
            <person name="Uhl G."/>
            <person name="Kuss A.W."/>
            <person name="Jensen L."/>
            <person name="Jensen C."/>
            <person name="Gillespie R.G."/>
            <person name="Hoff K.J."/>
            <person name="Prost S."/>
        </authorList>
    </citation>
    <scope>NUCLEOTIDE SEQUENCE</scope>
</reference>
<reference evidence="1" key="2">
    <citation type="submission" date="2020-06" db="EMBL/GenBank/DDBJ databases">
        <authorList>
            <person name="Sheffer M."/>
        </authorList>
    </citation>
    <scope>NUCLEOTIDE SEQUENCE</scope>
</reference>
<dbReference type="EMBL" id="JABXBU010002231">
    <property type="protein sequence ID" value="KAF8764525.1"/>
    <property type="molecule type" value="Genomic_DNA"/>
</dbReference>
<gene>
    <name evidence="1" type="ORF">HNY73_022591</name>
</gene>